<keyword evidence="2" id="KW-0479">Metal-binding</keyword>
<proteinExistence type="evidence at transcript level"/>
<evidence type="ECO:0000256" key="9">
    <source>
        <dbReference type="SAM" id="MobiDB-lite"/>
    </source>
</evidence>
<dbReference type="Pfam" id="PF13912">
    <property type="entry name" value="zf-C2H2_6"/>
    <property type="match status" value="1"/>
</dbReference>
<dbReference type="PANTHER" id="PTHR45801">
    <property type="entry name" value="OS07G0101800 PROTEIN"/>
    <property type="match status" value="1"/>
</dbReference>
<comment type="subcellular location">
    <subcellularLocation>
        <location evidence="1">Nucleus</location>
    </subcellularLocation>
</comment>
<dbReference type="SMART" id="SM00355">
    <property type="entry name" value="ZnF_C2H2"/>
    <property type="match status" value="1"/>
</dbReference>
<keyword evidence="5" id="KW-0805">Transcription regulation</keyword>
<name>A0A8A6LT28_CATRO</name>
<dbReference type="AlphaFoldDB" id="A0A8A6LT28"/>
<evidence type="ECO:0000256" key="1">
    <source>
        <dbReference type="ARBA" id="ARBA00004123"/>
    </source>
</evidence>
<dbReference type="PROSITE" id="PS50157">
    <property type="entry name" value="ZINC_FINGER_C2H2_2"/>
    <property type="match status" value="1"/>
</dbReference>
<keyword evidence="7" id="KW-0539">Nucleus</keyword>
<evidence type="ECO:0000256" key="4">
    <source>
        <dbReference type="ARBA" id="ARBA00022833"/>
    </source>
</evidence>
<protein>
    <submittedName>
        <fullName evidence="11">C2H2 ZF type transcription factor</fullName>
    </submittedName>
</protein>
<dbReference type="InterPro" id="IPR036236">
    <property type="entry name" value="Znf_C2H2_sf"/>
</dbReference>
<dbReference type="InterPro" id="IPR052426">
    <property type="entry name" value="Plant_dev_regulator"/>
</dbReference>
<feature type="region of interest" description="Disordered" evidence="9">
    <location>
        <begin position="205"/>
        <end position="236"/>
    </location>
</feature>
<gene>
    <name evidence="11" type="ORF">CRO_T128811</name>
</gene>
<evidence type="ECO:0000256" key="5">
    <source>
        <dbReference type="ARBA" id="ARBA00023015"/>
    </source>
</evidence>
<dbReference type="SUPFAM" id="SSF57667">
    <property type="entry name" value="beta-beta-alpha zinc fingers"/>
    <property type="match status" value="1"/>
</dbReference>
<sequence>MAAKVRLLSLTTTHPQKLLPQLHNSPPSLSSNSTTSWMWNPNQEEDDSWEIRAFEQDSGNITWPPRSYTCTFCRREFRSAQALGGHMNVHRRDRARLHQPSIHTGNPKANANTNASSSVVATTNSTLIIPAQEFVRNGGLCLLYSLHSPNNGILNPNKVNSCMDSPSTLLSISPFEGNNLVCPNYPPTTYTSTYPITPQSVNSVSICQSSNNTEPSASNSNDNNNPDTGEIKKDLEIEEELDLELRLGRSR</sequence>
<evidence type="ECO:0000256" key="8">
    <source>
        <dbReference type="PROSITE-ProRule" id="PRU00042"/>
    </source>
</evidence>
<feature type="compositionally biased region" description="Low complexity" evidence="9">
    <location>
        <begin position="215"/>
        <end position="227"/>
    </location>
</feature>
<dbReference type="EMBL" id="MT414999">
    <property type="protein sequence ID" value="QTJ02284.1"/>
    <property type="molecule type" value="mRNA"/>
</dbReference>
<evidence type="ECO:0000313" key="11">
    <source>
        <dbReference type="EMBL" id="QTJ02284.1"/>
    </source>
</evidence>
<evidence type="ECO:0000256" key="6">
    <source>
        <dbReference type="ARBA" id="ARBA00023163"/>
    </source>
</evidence>
<evidence type="ECO:0000256" key="2">
    <source>
        <dbReference type="ARBA" id="ARBA00022723"/>
    </source>
</evidence>
<keyword evidence="4" id="KW-0862">Zinc</keyword>
<dbReference type="GO" id="GO:0005634">
    <property type="term" value="C:nucleus"/>
    <property type="evidence" value="ECO:0007669"/>
    <property type="project" value="UniProtKB-SubCell"/>
</dbReference>
<feature type="domain" description="C2H2-type" evidence="10">
    <location>
        <begin position="68"/>
        <end position="95"/>
    </location>
</feature>
<reference evidence="11" key="1">
    <citation type="journal article" date="2020" name="bioRxiv">
        <title>Subfunctionalization of paralog transcription factors contributes to regulation of alkaloid pathway branch choice in Catharanthus roseus.</title>
        <authorList>
            <person name="Colinas M."/>
            <person name="Pollier J."/>
            <person name="Vaneechoutte D."/>
            <person name="Malat D.G."/>
            <person name="Schweizer F."/>
            <person name="De Milde L."/>
            <person name="De Clercq R."/>
            <person name="Guedes J.G."/>
            <person name="Martinez-Cortes T."/>
            <person name="Molina Hidalgo F.J."/>
            <person name="Sottomayor M."/>
            <person name="Vandepoele K."/>
            <person name="Goossens A."/>
        </authorList>
    </citation>
    <scope>NUCLEOTIDE SEQUENCE</scope>
</reference>
<evidence type="ECO:0000256" key="7">
    <source>
        <dbReference type="ARBA" id="ARBA00023242"/>
    </source>
</evidence>
<keyword evidence="3 8" id="KW-0863">Zinc-finger</keyword>
<feature type="compositionally biased region" description="Polar residues" evidence="9">
    <location>
        <begin position="205"/>
        <end position="214"/>
    </location>
</feature>
<dbReference type="PANTHER" id="PTHR45801:SF5">
    <property type="entry name" value="OS05G0286100 PROTEIN"/>
    <property type="match status" value="1"/>
</dbReference>
<feature type="region of interest" description="Disordered" evidence="9">
    <location>
        <begin position="18"/>
        <end position="40"/>
    </location>
</feature>
<accession>A0A8A6LT28</accession>
<keyword evidence="6" id="KW-0804">Transcription</keyword>
<evidence type="ECO:0000259" key="10">
    <source>
        <dbReference type="PROSITE" id="PS50157"/>
    </source>
</evidence>
<evidence type="ECO:0000256" key="3">
    <source>
        <dbReference type="ARBA" id="ARBA00022771"/>
    </source>
</evidence>
<dbReference type="GO" id="GO:0008270">
    <property type="term" value="F:zinc ion binding"/>
    <property type="evidence" value="ECO:0007669"/>
    <property type="project" value="UniProtKB-KW"/>
</dbReference>
<dbReference type="Gene3D" id="3.30.160.60">
    <property type="entry name" value="Classic Zinc Finger"/>
    <property type="match status" value="1"/>
</dbReference>
<dbReference type="PROSITE" id="PS00028">
    <property type="entry name" value="ZINC_FINGER_C2H2_1"/>
    <property type="match status" value="1"/>
</dbReference>
<organism evidence="11">
    <name type="scientific">Catharanthus roseus</name>
    <name type="common">Madagascar periwinkle</name>
    <name type="synonym">Vinca rosea</name>
    <dbReference type="NCBI Taxonomy" id="4058"/>
    <lineage>
        <taxon>Eukaryota</taxon>
        <taxon>Viridiplantae</taxon>
        <taxon>Streptophyta</taxon>
        <taxon>Embryophyta</taxon>
        <taxon>Tracheophyta</taxon>
        <taxon>Spermatophyta</taxon>
        <taxon>Magnoliopsida</taxon>
        <taxon>eudicotyledons</taxon>
        <taxon>Gunneridae</taxon>
        <taxon>Pentapetalae</taxon>
        <taxon>asterids</taxon>
        <taxon>lamiids</taxon>
        <taxon>Gentianales</taxon>
        <taxon>Apocynaceae</taxon>
        <taxon>Rauvolfioideae</taxon>
        <taxon>Vinceae</taxon>
        <taxon>Catharanthinae</taxon>
        <taxon>Catharanthus</taxon>
    </lineage>
</organism>
<dbReference type="InterPro" id="IPR013087">
    <property type="entry name" value="Znf_C2H2_type"/>
</dbReference>